<evidence type="ECO:0000256" key="2">
    <source>
        <dbReference type="ARBA" id="ARBA00022692"/>
    </source>
</evidence>
<organism evidence="8 9">
    <name type="scientific">Pseudopithomyces chartarum</name>
    <dbReference type="NCBI Taxonomy" id="1892770"/>
    <lineage>
        <taxon>Eukaryota</taxon>
        <taxon>Fungi</taxon>
        <taxon>Dikarya</taxon>
        <taxon>Ascomycota</taxon>
        <taxon>Pezizomycotina</taxon>
        <taxon>Dothideomycetes</taxon>
        <taxon>Pleosporomycetidae</taxon>
        <taxon>Pleosporales</taxon>
        <taxon>Massarineae</taxon>
        <taxon>Didymosphaeriaceae</taxon>
        <taxon>Pseudopithomyces</taxon>
    </lineage>
</organism>
<sequence>MRLCARSNLKTHHTTRPLDDYLCIVAWIFTAGNTATILAQVGAYKHAWDMPIIDLKPSYFRRMVASCMLYGPSMFFAKASIFAMYIRVFGSVPWVRHTSYAALVLSGIGYCFAKGWDVDLERKTREGMVIPGLVIGACNLATDVIALAIPIPVILGLYMVWKKKVGYCAIFLTGAMGIVFSNELGDWVGTGIGGVSCGL</sequence>
<reference evidence="8 9" key="1">
    <citation type="submission" date="2021-02" db="EMBL/GenBank/DDBJ databases">
        <title>Genome assembly of Pseudopithomyces chartarum.</title>
        <authorList>
            <person name="Jauregui R."/>
            <person name="Singh J."/>
            <person name="Voisey C."/>
        </authorList>
    </citation>
    <scope>NUCLEOTIDE SEQUENCE [LARGE SCALE GENOMIC DNA]</scope>
    <source>
        <strain evidence="8 9">AGR01</strain>
    </source>
</reference>
<protein>
    <recommendedName>
        <fullName evidence="7">Rhodopsin domain-containing protein</fullName>
    </recommendedName>
</protein>
<evidence type="ECO:0000256" key="1">
    <source>
        <dbReference type="ARBA" id="ARBA00004141"/>
    </source>
</evidence>
<evidence type="ECO:0000256" key="3">
    <source>
        <dbReference type="ARBA" id="ARBA00022989"/>
    </source>
</evidence>
<keyword evidence="9" id="KW-1185">Reference proteome</keyword>
<accession>A0AAN6M5W3</accession>
<dbReference type="EMBL" id="WVTA01000002">
    <property type="protein sequence ID" value="KAK3215517.1"/>
    <property type="molecule type" value="Genomic_DNA"/>
</dbReference>
<name>A0AAN6M5W3_9PLEO</name>
<dbReference type="InterPro" id="IPR049326">
    <property type="entry name" value="Rhodopsin_dom_fungi"/>
</dbReference>
<dbReference type="Proteomes" id="UP001280581">
    <property type="component" value="Unassembled WGS sequence"/>
</dbReference>
<gene>
    <name evidence="8" type="ORF">GRF29_8g230807</name>
</gene>
<feature type="transmembrane region" description="Helical" evidence="6">
    <location>
        <begin position="165"/>
        <end position="181"/>
    </location>
</feature>
<comment type="similarity">
    <text evidence="5">Belongs to the SAT4 family.</text>
</comment>
<evidence type="ECO:0000259" key="7">
    <source>
        <dbReference type="Pfam" id="PF20684"/>
    </source>
</evidence>
<keyword evidence="2 6" id="KW-0812">Transmembrane</keyword>
<comment type="caution">
    <text evidence="8">The sequence shown here is derived from an EMBL/GenBank/DDBJ whole genome shotgun (WGS) entry which is preliminary data.</text>
</comment>
<feature type="transmembrane region" description="Helical" evidence="6">
    <location>
        <begin position="98"/>
        <end position="116"/>
    </location>
</feature>
<evidence type="ECO:0000256" key="5">
    <source>
        <dbReference type="ARBA" id="ARBA00038359"/>
    </source>
</evidence>
<comment type="subcellular location">
    <subcellularLocation>
        <location evidence="1">Membrane</location>
        <topology evidence="1">Multi-pass membrane protein</topology>
    </subcellularLocation>
</comment>
<dbReference type="PANTHER" id="PTHR33048">
    <property type="entry name" value="PTH11-LIKE INTEGRAL MEMBRANE PROTEIN (AFU_ORTHOLOGUE AFUA_5G11245)"/>
    <property type="match status" value="1"/>
</dbReference>
<keyword evidence="4 6" id="KW-0472">Membrane</keyword>
<dbReference type="InterPro" id="IPR052337">
    <property type="entry name" value="SAT4-like"/>
</dbReference>
<feature type="transmembrane region" description="Helical" evidence="6">
    <location>
        <begin position="21"/>
        <end position="43"/>
    </location>
</feature>
<feature type="transmembrane region" description="Helical" evidence="6">
    <location>
        <begin position="128"/>
        <end position="158"/>
    </location>
</feature>
<dbReference type="PANTHER" id="PTHR33048:SF146">
    <property type="entry name" value="INTEGRAL MEMBRANE PROTEIN"/>
    <property type="match status" value="1"/>
</dbReference>
<evidence type="ECO:0000256" key="4">
    <source>
        <dbReference type="ARBA" id="ARBA00023136"/>
    </source>
</evidence>
<evidence type="ECO:0000256" key="6">
    <source>
        <dbReference type="SAM" id="Phobius"/>
    </source>
</evidence>
<dbReference type="Pfam" id="PF20684">
    <property type="entry name" value="Fung_rhodopsin"/>
    <property type="match status" value="1"/>
</dbReference>
<feature type="domain" description="Rhodopsin" evidence="7">
    <location>
        <begin position="2"/>
        <end position="181"/>
    </location>
</feature>
<keyword evidence="3 6" id="KW-1133">Transmembrane helix</keyword>
<proteinExistence type="inferred from homology"/>
<feature type="transmembrane region" description="Helical" evidence="6">
    <location>
        <begin position="63"/>
        <end position="86"/>
    </location>
</feature>
<evidence type="ECO:0000313" key="9">
    <source>
        <dbReference type="Proteomes" id="UP001280581"/>
    </source>
</evidence>
<dbReference type="AlphaFoldDB" id="A0AAN6M5W3"/>
<dbReference type="GO" id="GO:0016020">
    <property type="term" value="C:membrane"/>
    <property type="evidence" value="ECO:0007669"/>
    <property type="project" value="UniProtKB-SubCell"/>
</dbReference>
<evidence type="ECO:0000313" key="8">
    <source>
        <dbReference type="EMBL" id="KAK3215517.1"/>
    </source>
</evidence>